<feature type="binding site" evidence="7">
    <location>
        <position position="174"/>
    </location>
    <ligand>
        <name>Zn(2+)</name>
        <dbReference type="ChEBI" id="CHEBI:29105"/>
    </ligand>
</feature>
<evidence type="ECO:0000256" key="1">
    <source>
        <dbReference type="ARBA" id="ARBA00007957"/>
    </source>
</evidence>
<feature type="binding site" evidence="7">
    <location>
        <position position="134"/>
    </location>
    <ligand>
        <name>Zn(2+)</name>
        <dbReference type="ChEBI" id="CHEBI:29105"/>
    </ligand>
</feature>
<dbReference type="GO" id="GO:1900376">
    <property type="term" value="P:regulation of secondary metabolite biosynthetic process"/>
    <property type="evidence" value="ECO:0007669"/>
    <property type="project" value="TreeGrafter"/>
</dbReference>
<dbReference type="Proteomes" id="UP000284451">
    <property type="component" value="Unassembled WGS sequence"/>
</dbReference>
<evidence type="ECO:0000256" key="9">
    <source>
        <dbReference type="SAM" id="MobiDB-lite"/>
    </source>
</evidence>
<dbReference type="CDD" id="cd07153">
    <property type="entry name" value="Fur_like"/>
    <property type="match status" value="1"/>
</dbReference>
<dbReference type="SUPFAM" id="SSF46785">
    <property type="entry name" value="Winged helix' DNA-binding domain"/>
    <property type="match status" value="1"/>
</dbReference>
<evidence type="ECO:0000313" key="10">
    <source>
        <dbReference type="EMBL" id="RWR26908.1"/>
    </source>
</evidence>
<dbReference type="GO" id="GO:0045892">
    <property type="term" value="P:negative regulation of DNA-templated transcription"/>
    <property type="evidence" value="ECO:0007669"/>
    <property type="project" value="TreeGrafter"/>
</dbReference>
<reference evidence="10 11" key="2">
    <citation type="submission" date="2019-01" db="EMBL/GenBank/DDBJ databases">
        <authorList>
            <person name="Li Y."/>
        </authorList>
    </citation>
    <scope>NUCLEOTIDE SEQUENCE [LARGE SCALE GENOMIC DNA]</scope>
    <source>
        <strain evidence="10 11">07D10-4-3</strain>
    </source>
</reference>
<dbReference type="GO" id="GO:0003700">
    <property type="term" value="F:DNA-binding transcription factor activity"/>
    <property type="evidence" value="ECO:0007669"/>
    <property type="project" value="InterPro"/>
</dbReference>
<dbReference type="InterPro" id="IPR036388">
    <property type="entry name" value="WH-like_DNA-bd_sf"/>
</dbReference>
<dbReference type="PANTHER" id="PTHR33202:SF6">
    <property type="entry name" value="ZINC UPTAKE REGULATION PROTEIN"/>
    <property type="match status" value="1"/>
</dbReference>
<feature type="binding site" evidence="7">
    <location>
        <position position="137"/>
    </location>
    <ligand>
        <name>Zn(2+)</name>
        <dbReference type="ChEBI" id="CHEBI:29105"/>
    </ligand>
</feature>
<evidence type="ECO:0000256" key="7">
    <source>
        <dbReference type="PIRSR" id="PIRSR602481-1"/>
    </source>
</evidence>
<name>A0A443K2B5_9RHOB</name>
<keyword evidence="3 7" id="KW-0862">Zinc</keyword>
<sequence length="190" mass="20399">MIAAPAGTVPAGAINKTGSPPHSGSDAMPSDAQPTGRYVTLERAGALCAARGAKFTPLRRMVFGLFLESGGPLGAYDLIRALELRLQRSIAPPTVYRTLDFLLDQGLLLRIESRNAFVPAAHPEEDRAGAFLLCDHCGLSVEMDLGEVEEQLSERARKLGFRIGRRVVELQGTCPDCQTPDCPAGERGRV</sequence>
<keyword evidence="4" id="KW-0805">Transcription regulation</keyword>
<comment type="caution">
    <text evidence="10">The sequence shown here is derived from an EMBL/GenBank/DDBJ whole genome shotgun (WGS) entry which is preliminary data.</text>
</comment>
<evidence type="ECO:0000256" key="6">
    <source>
        <dbReference type="ARBA" id="ARBA00023163"/>
    </source>
</evidence>
<protein>
    <submittedName>
        <fullName evidence="10">Transcriptional repressor</fullName>
    </submittedName>
</protein>
<feature type="binding site" evidence="7">
    <location>
        <position position="177"/>
    </location>
    <ligand>
        <name>Zn(2+)</name>
        <dbReference type="ChEBI" id="CHEBI:29105"/>
    </ligand>
</feature>
<dbReference type="GO" id="GO:0005829">
    <property type="term" value="C:cytosol"/>
    <property type="evidence" value="ECO:0007669"/>
    <property type="project" value="TreeGrafter"/>
</dbReference>
<dbReference type="GO" id="GO:0008270">
    <property type="term" value="F:zinc ion binding"/>
    <property type="evidence" value="ECO:0007669"/>
    <property type="project" value="TreeGrafter"/>
</dbReference>
<reference evidence="10 11" key="1">
    <citation type="submission" date="2019-01" db="EMBL/GenBank/DDBJ databases">
        <title>Sinorhodobacter populi sp. nov. isolated from the symptomatic bark tissue of Populus euramericana canker.</title>
        <authorList>
            <person name="Xu G."/>
        </authorList>
    </citation>
    <scope>NUCLEOTIDE SEQUENCE [LARGE SCALE GENOMIC DNA]</scope>
    <source>
        <strain evidence="10 11">07D10-4-3</strain>
    </source>
</reference>
<comment type="similarity">
    <text evidence="1">Belongs to the Fur family.</text>
</comment>
<keyword evidence="5" id="KW-0238">DNA-binding</keyword>
<dbReference type="PANTHER" id="PTHR33202">
    <property type="entry name" value="ZINC UPTAKE REGULATION PROTEIN"/>
    <property type="match status" value="1"/>
</dbReference>
<feature type="binding site" evidence="8">
    <location>
        <position position="149"/>
    </location>
    <ligand>
        <name>Fe cation</name>
        <dbReference type="ChEBI" id="CHEBI:24875"/>
    </ligand>
</feature>
<organism evidence="10 11">
    <name type="scientific">Paenirhodobacter populi</name>
    <dbReference type="NCBI Taxonomy" id="2306993"/>
    <lineage>
        <taxon>Bacteria</taxon>
        <taxon>Pseudomonadati</taxon>
        <taxon>Pseudomonadota</taxon>
        <taxon>Alphaproteobacteria</taxon>
        <taxon>Rhodobacterales</taxon>
        <taxon>Rhodobacter group</taxon>
        <taxon>Paenirhodobacter</taxon>
    </lineage>
</organism>
<proteinExistence type="inferred from homology"/>
<dbReference type="Gene3D" id="1.10.10.10">
    <property type="entry name" value="Winged helix-like DNA-binding domain superfamily/Winged helix DNA-binding domain"/>
    <property type="match status" value="1"/>
</dbReference>
<accession>A0A443K2B5</accession>
<gene>
    <name evidence="10" type="ORF">D2T29_19580</name>
</gene>
<dbReference type="Pfam" id="PF01475">
    <property type="entry name" value="FUR"/>
    <property type="match status" value="1"/>
</dbReference>
<comment type="cofactor">
    <cofactor evidence="7">
        <name>Zn(2+)</name>
        <dbReference type="ChEBI" id="CHEBI:29105"/>
    </cofactor>
    <text evidence="7">Binds 1 zinc ion per subunit.</text>
</comment>
<keyword evidence="6" id="KW-0804">Transcription</keyword>
<dbReference type="GO" id="GO:0000976">
    <property type="term" value="F:transcription cis-regulatory region binding"/>
    <property type="evidence" value="ECO:0007669"/>
    <property type="project" value="TreeGrafter"/>
</dbReference>
<dbReference type="Gene3D" id="3.30.1490.190">
    <property type="match status" value="1"/>
</dbReference>
<keyword evidence="7" id="KW-0479">Metal-binding</keyword>
<dbReference type="InterPro" id="IPR002481">
    <property type="entry name" value="FUR"/>
</dbReference>
<evidence type="ECO:0000256" key="4">
    <source>
        <dbReference type="ARBA" id="ARBA00023015"/>
    </source>
</evidence>
<evidence type="ECO:0000313" key="11">
    <source>
        <dbReference type="Proteomes" id="UP000284451"/>
    </source>
</evidence>
<feature type="region of interest" description="Disordered" evidence="9">
    <location>
        <begin position="1"/>
        <end position="34"/>
    </location>
</feature>
<dbReference type="InterPro" id="IPR043135">
    <property type="entry name" value="Fur_C"/>
</dbReference>
<dbReference type="AlphaFoldDB" id="A0A443K2B5"/>
<comment type="cofactor">
    <cofactor evidence="8">
        <name>Mn(2+)</name>
        <dbReference type="ChEBI" id="CHEBI:29035"/>
    </cofactor>
    <cofactor evidence="8">
        <name>Fe(2+)</name>
        <dbReference type="ChEBI" id="CHEBI:29033"/>
    </cofactor>
    <text evidence="8">Binds 1 Mn(2+) or Fe(2+) ion per subunit.</text>
</comment>
<keyword evidence="8" id="KW-0408">Iron</keyword>
<dbReference type="EMBL" id="SAUY01000037">
    <property type="protein sequence ID" value="RWR26908.1"/>
    <property type="molecule type" value="Genomic_DNA"/>
</dbReference>
<evidence type="ECO:0000256" key="5">
    <source>
        <dbReference type="ARBA" id="ARBA00023125"/>
    </source>
</evidence>
<evidence type="ECO:0000256" key="2">
    <source>
        <dbReference type="ARBA" id="ARBA00022491"/>
    </source>
</evidence>
<evidence type="ECO:0000256" key="3">
    <source>
        <dbReference type="ARBA" id="ARBA00022833"/>
    </source>
</evidence>
<dbReference type="InterPro" id="IPR036390">
    <property type="entry name" value="WH_DNA-bd_sf"/>
</dbReference>
<evidence type="ECO:0000256" key="8">
    <source>
        <dbReference type="PIRSR" id="PIRSR602481-2"/>
    </source>
</evidence>
<keyword evidence="2" id="KW-0678">Repressor</keyword>